<feature type="region of interest" description="Disordered" evidence="2">
    <location>
        <begin position="363"/>
        <end position="397"/>
    </location>
</feature>
<dbReference type="NCBIfam" id="TIGR01446">
    <property type="entry name" value="DnaD_dom"/>
    <property type="match status" value="2"/>
</dbReference>
<dbReference type="InterPro" id="IPR006343">
    <property type="entry name" value="DnaB/C_C"/>
</dbReference>
<proteinExistence type="inferred from homology"/>
<dbReference type="RefSeq" id="WP_055224804.1">
    <property type="nucleotide sequence ID" value="NZ_CYYW01000017.1"/>
</dbReference>
<dbReference type="InterPro" id="IPR053162">
    <property type="entry name" value="DnaD"/>
</dbReference>
<dbReference type="Pfam" id="PF07261">
    <property type="entry name" value="DnaB_2"/>
    <property type="match status" value="2"/>
</dbReference>
<evidence type="ECO:0000256" key="1">
    <source>
        <dbReference type="ARBA" id="ARBA00093462"/>
    </source>
</evidence>
<dbReference type="AlphaFoldDB" id="A0A174F6F8"/>
<dbReference type="Proteomes" id="UP000095384">
    <property type="component" value="Unassembled WGS sequence"/>
</dbReference>
<feature type="domain" description="DnaB/C C-terminal" evidence="3">
    <location>
        <begin position="196"/>
        <end position="267"/>
    </location>
</feature>
<dbReference type="InterPro" id="IPR034829">
    <property type="entry name" value="DnaD-like_sf"/>
</dbReference>
<reference evidence="4 5" key="1">
    <citation type="submission" date="2015-09" db="EMBL/GenBank/DDBJ databases">
        <authorList>
            <consortium name="Pathogen Informatics"/>
        </authorList>
    </citation>
    <scope>NUCLEOTIDE SEQUENCE [LARGE SCALE GENOMIC DNA]</scope>
    <source>
        <strain evidence="4 5">2789STDY5608860</strain>
    </source>
</reference>
<evidence type="ECO:0000313" key="4">
    <source>
        <dbReference type="EMBL" id="CUO44319.1"/>
    </source>
</evidence>
<evidence type="ECO:0000256" key="2">
    <source>
        <dbReference type="SAM" id="MobiDB-lite"/>
    </source>
</evidence>
<feature type="compositionally biased region" description="Low complexity" evidence="2">
    <location>
        <begin position="372"/>
        <end position="397"/>
    </location>
</feature>
<feature type="domain" description="DnaB/C C-terminal" evidence="3">
    <location>
        <begin position="286"/>
        <end position="350"/>
    </location>
</feature>
<comment type="similarity">
    <text evidence="1">Belongs to the DnaB/DnaD family.</text>
</comment>
<protein>
    <submittedName>
        <fullName evidence="4">DnaD domain protein</fullName>
    </submittedName>
</protein>
<gene>
    <name evidence="4" type="ORF">ERS852417_02315</name>
</gene>
<dbReference type="EMBL" id="CYYW01000017">
    <property type="protein sequence ID" value="CUO44319.1"/>
    <property type="molecule type" value="Genomic_DNA"/>
</dbReference>
<dbReference type="Gene3D" id="1.10.10.630">
    <property type="entry name" value="DnaD domain-like"/>
    <property type="match status" value="2"/>
</dbReference>
<organism evidence="4 5">
    <name type="scientific">Agathobacter rectalis</name>
    <dbReference type="NCBI Taxonomy" id="39491"/>
    <lineage>
        <taxon>Bacteria</taxon>
        <taxon>Bacillati</taxon>
        <taxon>Bacillota</taxon>
        <taxon>Clostridia</taxon>
        <taxon>Lachnospirales</taxon>
        <taxon>Lachnospiraceae</taxon>
        <taxon>Agathobacter</taxon>
    </lineage>
</organism>
<dbReference type="SUPFAM" id="SSF158499">
    <property type="entry name" value="DnaD domain-like"/>
    <property type="match status" value="2"/>
</dbReference>
<accession>A0A174F6F8</accession>
<evidence type="ECO:0000313" key="5">
    <source>
        <dbReference type="Proteomes" id="UP000095384"/>
    </source>
</evidence>
<name>A0A174F6F8_9FIRM</name>
<evidence type="ECO:0000259" key="3">
    <source>
        <dbReference type="Pfam" id="PF07261"/>
    </source>
</evidence>
<dbReference type="PANTHER" id="PTHR37293:SF5">
    <property type="entry name" value="DNA REPLICATION PROTEIN"/>
    <property type="match status" value="1"/>
</dbReference>
<sequence length="413" mass="45283">MTAINISSDIATSFTTVSDIFIDQYMPKANGEFVKVYLYLLRATGSGAGIATISEIADHFSNTEADIIRALNYWASEGILQVQTGADGQIIGINLCSLSVSGMQAAQSNIQSAVADNAAQNNLQNGVVNNATQNNLQNSVVNNAAQNISTANIRMQDSVVEKLKSQTTDKPASSQKEYTLDEIKEFRKNPDISELFFIIETYLKHTLSSTDTNMVLYWLDVLHFSTDLVEYLVEYCITKGHSSLRYMNKVALGWADAGIKTVDQAKDDAAAHSQIYYSVMKALGITGRNLVDSEVSLINKWVGEYGFDIELVKAACSKTISAIQKPSFEYTDSILANWKKKDVHTLKDVEVLDANFAKANKASATGSSQGTNAANGSSKPKNNNSSSKNKFNNFNQRNNDYDKLEKLFLNSTV</sequence>
<dbReference type="PANTHER" id="PTHR37293">
    <property type="entry name" value="PHAGE REPLICATION PROTEIN-RELATED"/>
    <property type="match status" value="1"/>
</dbReference>